<reference evidence="1 2" key="1">
    <citation type="submission" date="2016-02" db="EMBL/GenBank/DDBJ databases">
        <title>Genome analysis of coral dinoflagellate symbionts highlights evolutionary adaptations to a symbiotic lifestyle.</title>
        <authorList>
            <person name="Aranda M."/>
            <person name="Li Y."/>
            <person name="Liew Y.J."/>
            <person name="Baumgarten S."/>
            <person name="Simakov O."/>
            <person name="Wilson M."/>
            <person name="Piel J."/>
            <person name="Ashoor H."/>
            <person name="Bougouffa S."/>
            <person name="Bajic V.B."/>
            <person name="Ryu T."/>
            <person name="Ravasi T."/>
            <person name="Bayer T."/>
            <person name="Micklem G."/>
            <person name="Kim H."/>
            <person name="Bhak J."/>
            <person name="Lajeunesse T.C."/>
            <person name="Voolstra C.R."/>
        </authorList>
    </citation>
    <scope>NUCLEOTIDE SEQUENCE [LARGE SCALE GENOMIC DNA]</scope>
    <source>
        <strain evidence="1 2">CCMP2467</strain>
    </source>
</reference>
<keyword evidence="2" id="KW-1185">Reference proteome</keyword>
<proteinExistence type="predicted"/>
<organism evidence="1 2">
    <name type="scientific">Symbiodinium microadriaticum</name>
    <name type="common">Dinoflagellate</name>
    <name type="synonym">Zooxanthella microadriatica</name>
    <dbReference type="NCBI Taxonomy" id="2951"/>
    <lineage>
        <taxon>Eukaryota</taxon>
        <taxon>Sar</taxon>
        <taxon>Alveolata</taxon>
        <taxon>Dinophyceae</taxon>
        <taxon>Suessiales</taxon>
        <taxon>Symbiodiniaceae</taxon>
        <taxon>Symbiodinium</taxon>
    </lineage>
</organism>
<comment type="caution">
    <text evidence="1">The sequence shown here is derived from an EMBL/GenBank/DDBJ whole genome shotgun (WGS) entry which is preliminary data.</text>
</comment>
<protein>
    <submittedName>
        <fullName evidence="1">Uncharacterized protein</fullName>
    </submittedName>
</protein>
<dbReference type="OrthoDB" id="2984333at2759"/>
<evidence type="ECO:0000313" key="1">
    <source>
        <dbReference type="EMBL" id="OLQ11543.1"/>
    </source>
</evidence>
<dbReference type="AlphaFoldDB" id="A0A1Q9EVY7"/>
<sequence length="308" mass="35105">MSAVDLIRLQNMHSDEPPRALEEIQDELYLQEQAAIKIQGTEVKKREGTSFEAMGSQIHSRSDDPSWPVYDEFYTQVFCRECDRNKAWVFESIMDATVLERRERNLGFDVGGMLLLDPGQFQLVIRDMQMVCCHGSMLANSVVMLLELELEGQDIGRSPFLFAFLGEWLIRLVLMKCEFWKVEGRLTICNATAPSERCGEQEMANWFDTALVFAGLADAFWKHIVVVAWALADGDATSRLLGLLMSMGSLFLGLLALHKLENLLQDPIADEAMQWLWSRYGTAYRSTYTLFEITFAGNWPTFDRNIAS</sequence>
<evidence type="ECO:0000313" key="2">
    <source>
        <dbReference type="Proteomes" id="UP000186817"/>
    </source>
</evidence>
<gene>
    <name evidence="1" type="ORF">AK812_SmicGene4597</name>
</gene>
<dbReference type="EMBL" id="LSRX01000057">
    <property type="protein sequence ID" value="OLQ11543.1"/>
    <property type="molecule type" value="Genomic_DNA"/>
</dbReference>
<accession>A0A1Q9EVY7</accession>
<name>A0A1Q9EVY7_SYMMI</name>
<dbReference type="Proteomes" id="UP000186817">
    <property type="component" value="Unassembled WGS sequence"/>
</dbReference>